<dbReference type="SUPFAM" id="SSF57903">
    <property type="entry name" value="FYVE/PHD zinc finger"/>
    <property type="match status" value="1"/>
</dbReference>
<dbReference type="InterPro" id="IPR023393">
    <property type="entry name" value="START-like_dom_sf"/>
</dbReference>
<evidence type="ECO:0000256" key="4">
    <source>
        <dbReference type="PROSITE-ProRule" id="PRU00091"/>
    </source>
</evidence>
<dbReference type="Proteomes" id="UP000481153">
    <property type="component" value="Unassembled WGS sequence"/>
</dbReference>
<dbReference type="PROSITE" id="PS50848">
    <property type="entry name" value="START"/>
    <property type="match status" value="1"/>
</dbReference>
<comment type="caution">
    <text evidence="8">The sequence shown here is derived from an EMBL/GenBank/DDBJ whole genome shotgun (WGS) entry which is preliminary data.</text>
</comment>
<evidence type="ECO:0000313" key="9">
    <source>
        <dbReference type="Proteomes" id="UP000481153"/>
    </source>
</evidence>
<evidence type="ECO:0000259" key="6">
    <source>
        <dbReference type="PROSITE" id="PS50178"/>
    </source>
</evidence>
<dbReference type="GO" id="GO:0008270">
    <property type="term" value="F:zinc ion binding"/>
    <property type="evidence" value="ECO:0007669"/>
    <property type="project" value="UniProtKB-KW"/>
</dbReference>
<dbReference type="EMBL" id="VJMJ01000337">
    <property type="protein sequence ID" value="KAF0722374.1"/>
    <property type="molecule type" value="Genomic_DNA"/>
</dbReference>
<accession>A0A6G0W6G9</accession>
<dbReference type="InterPro" id="IPR052727">
    <property type="entry name" value="Rab4/Rab5_effector"/>
</dbReference>
<name>A0A6G0W6G9_9STRA</name>
<dbReference type="InterPro" id="IPR002913">
    <property type="entry name" value="START_lipid-bd_dom"/>
</dbReference>
<keyword evidence="2 4" id="KW-0863">Zinc-finger</keyword>
<feature type="domain" description="FYVE-type" evidence="6">
    <location>
        <begin position="272"/>
        <end position="326"/>
    </location>
</feature>
<dbReference type="SMART" id="SM00064">
    <property type="entry name" value="FYVE"/>
    <property type="match status" value="1"/>
</dbReference>
<dbReference type="SUPFAM" id="SSF55961">
    <property type="entry name" value="Bet v1-like"/>
    <property type="match status" value="1"/>
</dbReference>
<feature type="compositionally biased region" description="Acidic residues" evidence="5">
    <location>
        <begin position="364"/>
        <end position="377"/>
    </location>
</feature>
<dbReference type="InterPro" id="IPR017455">
    <property type="entry name" value="Znf_FYVE-rel"/>
</dbReference>
<dbReference type="VEuPathDB" id="FungiDB:AeMF1_015638"/>
<dbReference type="Pfam" id="PF01363">
    <property type="entry name" value="FYVE"/>
    <property type="match status" value="1"/>
</dbReference>
<evidence type="ECO:0000256" key="5">
    <source>
        <dbReference type="SAM" id="MobiDB-lite"/>
    </source>
</evidence>
<dbReference type="Gene3D" id="3.30.40.10">
    <property type="entry name" value="Zinc/RING finger domain, C3HC4 (zinc finger)"/>
    <property type="match status" value="1"/>
</dbReference>
<reference evidence="8 9" key="1">
    <citation type="submission" date="2019-07" db="EMBL/GenBank/DDBJ databases">
        <title>Genomics analysis of Aphanomyces spp. identifies a new class of oomycete effector associated with host adaptation.</title>
        <authorList>
            <person name="Gaulin E."/>
        </authorList>
    </citation>
    <scope>NUCLEOTIDE SEQUENCE [LARGE SCALE GENOMIC DNA]</scope>
    <source>
        <strain evidence="8 9">ATCC 201684</strain>
    </source>
</reference>
<evidence type="ECO:0000256" key="2">
    <source>
        <dbReference type="ARBA" id="ARBA00022771"/>
    </source>
</evidence>
<organism evidence="8 9">
    <name type="scientific">Aphanomyces euteiches</name>
    <dbReference type="NCBI Taxonomy" id="100861"/>
    <lineage>
        <taxon>Eukaryota</taxon>
        <taxon>Sar</taxon>
        <taxon>Stramenopiles</taxon>
        <taxon>Oomycota</taxon>
        <taxon>Saprolegniomycetes</taxon>
        <taxon>Saprolegniales</taxon>
        <taxon>Verrucalvaceae</taxon>
        <taxon>Aphanomyces</taxon>
    </lineage>
</organism>
<dbReference type="InterPro" id="IPR013083">
    <property type="entry name" value="Znf_RING/FYVE/PHD"/>
</dbReference>
<dbReference type="GO" id="GO:0008289">
    <property type="term" value="F:lipid binding"/>
    <property type="evidence" value="ECO:0007669"/>
    <property type="project" value="InterPro"/>
</dbReference>
<evidence type="ECO:0000256" key="3">
    <source>
        <dbReference type="ARBA" id="ARBA00022833"/>
    </source>
</evidence>
<dbReference type="AlphaFoldDB" id="A0A6G0W6G9"/>
<dbReference type="Gene3D" id="3.30.530.20">
    <property type="match status" value="1"/>
</dbReference>
<evidence type="ECO:0000256" key="1">
    <source>
        <dbReference type="ARBA" id="ARBA00022723"/>
    </source>
</evidence>
<gene>
    <name evidence="8" type="ORF">Ae201684_018501</name>
</gene>
<keyword evidence="9" id="KW-1185">Reference proteome</keyword>
<evidence type="ECO:0000313" key="8">
    <source>
        <dbReference type="EMBL" id="KAF0722374.1"/>
    </source>
</evidence>
<evidence type="ECO:0000259" key="7">
    <source>
        <dbReference type="PROSITE" id="PS50848"/>
    </source>
</evidence>
<protein>
    <recommendedName>
        <fullName evidence="10">FYVE-type domain-containing protein</fullName>
    </recommendedName>
</protein>
<evidence type="ECO:0008006" key="10">
    <source>
        <dbReference type="Google" id="ProtNLM"/>
    </source>
</evidence>
<feature type="domain" description="START" evidence="7">
    <location>
        <begin position="146"/>
        <end position="228"/>
    </location>
</feature>
<dbReference type="InterPro" id="IPR011011">
    <property type="entry name" value="Znf_FYVE_PHD"/>
</dbReference>
<dbReference type="PANTHER" id="PTHR13510:SF44">
    <property type="entry name" value="RABENOSYN-5"/>
    <property type="match status" value="1"/>
</dbReference>
<keyword evidence="3" id="KW-0862">Zinc</keyword>
<feature type="region of interest" description="Disordered" evidence="5">
    <location>
        <begin position="357"/>
        <end position="391"/>
    </location>
</feature>
<proteinExistence type="predicted"/>
<dbReference type="PANTHER" id="PTHR13510">
    <property type="entry name" value="FYVE-FINGER-CONTAINING RAB5 EFFECTOR PROTEIN RABENOSYN-5-RELATED"/>
    <property type="match status" value="1"/>
</dbReference>
<dbReference type="InterPro" id="IPR000306">
    <property type="entry name" value="Znf_FYVE"/>
</dbReference>
<dbReference type="CDD" id="cd00065">
    <property type="entry name" value="FYVE_like_SF"/>
    <property type="match status" value="1"/>
</dbReference>
<keyword evidence="1" id="KW-0479">Metal-binding</keyword>
<dbReference type="PROSITE" id="PS50178">
    <property type="entry name" value="ZF_FYVE"/>
    <property type="match status" value="1"/>
</dbReference>
<sequence length="417" mass="48052">MPVKVPLPPNYFKCPPLTREEIERFIEIGRQSTSALVKKAKLQGGTYDWKLLKDESELKIYKGHSHGTTEDSVLHCGVMEVVGQLDENMELYRDDTTEQAREYARRFGGAYVDVVNLYTVLPRHPDRPNDCMQIKWFLSKSPLDGLVTRRDFVMLETDLEFQVDGKRAWVRSYRSIELAAVPDMRKELGCIRGFMYDMGHVVIESDRRGYLHMTNLADLDIKGNVPSWANDQTLKSWLRAMTDIDRFMRENRLSRTPFLKKDELCPLDMRHHCALCRRKFSPLRKKSNCYKCGEVLCRACNRLWKVTINGHDAKVRACVTCSLSSSANYARKTSYSSHLGATPHRWTDILSNMTITEDRRTESDDVPTLDNDSDTESIDLSNYGDSTRGRAQDPDLMVMILDIPSMRESNQRLETTL</sequence>